<dbReference type="GO" id="GO:0008270">
    <property type="term" value="F:zinc ion binding"/>
    <property type="evidence" value="ECO:0007669"/>
    <property type="project" value="UniProtKB-KW"/>
</dbReference>
<dbReference type="SUPFAM" id="SSF57845">
    <property type="entry name" value="B-box zinc-binding domain"/>
    <property type="match status" value="1"/>
</dbReference>
<dbReference type="EMBL" id="BMAU01021175">
    <property type="protein sequence ID" value="GFX93586.1"/>
    <property type="molecule type" value="Genomic_DNA"/>
</dbReference>
<feature type="repeat" description="NHL" evidence="8">
    <location>
        <begin position="577"/>
        <end position="608"/>
    </location>
</feature>
<dbReference type="Pfam" id="PF00643">
    <property type="entry name" value="zf-B_box"/>
    <property type="match status" value="1"/>
</dbReference>
<name>A0A8X6UUW0_TRICX</name>
<dbReference type="SUPFAM" id="SSF81296">
    <property type="entry name" value="E set domains"/>
    <property type="match status" value="1"/>
</dbReference>
<dbReference type="PROSITE" id="PS51125">
    <property type="entry name" value="NHL"/>
    <property type="match status" value="2"/>
</dbReference>
<dbReference type="InterPro" id="IPR011042">
    <property type="entry name" value="6-blade_b-propeller_TolB-like"/>
</dbReference>
<comment type="caution">
    <text evidence="12">The sequence shown here is derived from an EMBL/GenBank/DDBJ whole genome shotgun (WGS) entry which is preliminary data.</text>
</comment>
<protein>
    <submittedName>
        <fullName evidence="12">Tripartite motif-containing protein 2</fullName>
    </submittedName>
</protein>
<keyword evidence="5" id="KW-0862">Zinc</keyword>
<dbReference type="Gene3D" id="3.30.40.10">
    <property type="entry name" value="Zinc/RING finger domain, C3HC4 (zinc finger)"/>
    <property type="match status" value="1"/>
</dbReference>
<dbReference type="PROSITE" id="PS50194">
    <property type="entry name" value="FILAMIN_REPEAT"/>
    <property type="match status" value="1"/>
</dbReference>
<dbReference type="InterPro" id="IPR001258">
    <property type="entry name" value="NHL_repeat"/>
</dbReference>
<dbReference type="Gene3D" id="2.120.10.30">
    <property type="entry name" value="TolB, C-terminal domain"/>
    <property type="match status" value="2"/>
</dbReference>
<dbReference type="PANTHER" id="PTHR25462">
    <property type="entry name" value="BONUS, ISOFORM C-RELATED"/>
    <property type="match status" value="1"/>
</dbReference>
<keyword evidence="2" id="KW-0479">Metal-binding</keyword>
<feature type="domain" description="RING-type" evidence="10">
    <location>
        <begin position="86"/>
        <end position="135"/>
    </location>
</feature>
<dbReference type="PROSITE" id="PS00518">
    <property type="entry name" value="ZF_RING_1"/>
    <property type="match status" value="1"/>
</dbReference>
<feature type="repeat" description="NHL" evidence="8">
    <location>
        <begin position="479"/>
        <end position="522"/>
    </location>
</feature>
<evidence type="ECO:0000256" key="4">
    <source>
        <dbReference type="ARBA" id="ARBA00022771"/>
    </source>
</evidence>
<dbReference type="SUPFAM" id="SSF57850">
    <property type="entry name" value="RING/U-box"/>
    <property type="match status" value="1"/>
</dbReference>
<reference evidence="12" key="1">
    <citation type="submission" date="2020-08" db="EMBL/GenBank/DDBJ databases">
        <title>Multicomponent nature underlies the extraordinary mechanical properties of spider dragline silk.</title>
        <authorList>
            <person name="Kono N."/>
            <person name="Nakamura H."/>
            <person name="Mori M."/>
            <person name="Yoshida Y."/>
            <person name="Ohtoshi R."/>
            <person name="Malay A.D."/>
            <person name="Moran D.A.P."/>
            <person name="Tomita M."/>
            <person name="Numata K."/>
            <person name="Arakawa K."/>
        </authorList>
    </citation>
    <scope>NUCLEOTIDE SEQUENCE</scope>
</reference>
<dbReference type="Pfam" id="PF13639">
    <property type="entry name" value="zf-RING_2"/>
    <property type="match status" value="1"/>
</dbReference>
<keyword evidence="9" id="KW-0175">Coiled coil</keyword>
<evidence type="ECO:0000256" key="2">
    <source>
        <dbReference type="ARBA" id="ARBA00022723"/>
    </source>
</evidence>
<dbReference type="InterPro" id="IPR001298">
    <property type="entry name" value="Filamin/ABP280_rpt"/>
</dbReference>
<evidence type="ECO:0000256" key="6">
    <source>
        <dbReference type="PROSITE-ProRule" id="PRU00024"/>
    </source>
</evidence>
<dbReference type="Gene3D" id="1.20.5.300">
    <property type="match status" value="1"/>
</dbReference>
<evidence type="ECO:0000256" key="5">
    <source>
        <dbReference type="ARBA" id="ARBA00022833"/>
    </source>
</evidence>
<dbReference type="InterPro" id="IPR014756">
    <property type="entry name" value="Ig_E-set"/>
</dbReference>
<dbReference type="SMART" id="SM00184">
    <property type="entry name" value="RING"/>
    <property type="match status" value="1"/>
</dbReference>
<dbReference type="InterPro" id="IPR001841">
    <property type="entry name" value="Znf_RING"/>
</dbReference>
<evidence type="ECO:0000259" key="10">
    <source>
        <dbReference type="PROSITE" id="PS50089"/>
    </source>
</evidence>
<evidence type="ECO:0000256" key="9">
    <source>
        <dbReference type="SAM" id="Coils"/>
    </source>
</evidence>
<keyword evidence="3" id="KW-0677">Repeat</keyword>
<evidence type="ECO:0000256" key="1">
    <source>
        <dbReference type="ARBA" id="ARBA00008518"/>
    </source>
</evidence>
<feature type="coiled-coil region" evidence="9">
    <location>
        <begin position="232"/>
        <end position="340"/>
    </location>
</feature>
<feature type="repeat" description="Filamin" evidence="7">
    <location>
        <begin position="408"/>
        <end position="472"/>
    </location>
</feature>
<dbReference type="InterPro" id="IPR013783">
    <property type="entry name" value="Ig-like_fold"/>
</dbReference>
<proteinExistence type="inferred from homology"/>
<dbReference type="GO" id="GO:0005654">
    <property type="term" value="C:nucleoplasm"/>
    <property type="evidence" value="ECO:0007669"/>
    <property type="project" value="TreeGrafter"/>
</dbReference>
<evidence type="ECO:0000256" key="3">
    <source>
        <dbReference type="ARBA" id="ARBA00022737"/>
    </source>
</evidence>
<gene>
    <name evidence="12" type="primary">TRIM2</name>
    <name evidence="12" type="ORF">TNCV_1587631</name>
</gene>
<dbReference type="InterPro" id="IPR000315">
    <property type="entry name" value="Znf_B-box"/>
</dbReference>
<organism evidence="12 13">
    <name type="scientific">Trichonephila clavipes</name>
    <name type="common">Golden silk orbweaver</name>
    <name type="synonym">Nephila clavipes</name>
    <dbReference type="NCBI Taxonomy" id="2585209"/>
    <lineage>
        <taxon>Eukaryota</taxon>
        <taxon>Metazoa</taxon>
        <taxon>Ecdysozoa</taxon>
        <taxon>Arthropoda</taxon>
        <taxon>Chelicerata</taxon>
        <taxon>Arachnida</taxon>
        <taxon>Araneae</taxon>
        <taxon>Araneomorphae</taxon>
        <taxon>Entelegynae</taxon>
        <taxon>Araneoidea</taxon>
        <taxon>Nephilidae</taxon>
        <taxon>Trichonephila</taxon>
    </lineage>
</organism>
<dbReference type="Pfam" id="PF17170">
    <property type="entry name" value="DUF5128"/>
    <property type="match status" value="1"/>
</dbReference>
<comment type="similarity">
    <text evidence="1">Belongs to the TRIM/RBCC family.</text>
</comment>
<dbReference type="SMART" id="SM00557">
    <property type="entry name" value="IG_FLMN"/>
    <property type="match status" value="1"/>
</dbReference>
<feature type="domain" description="B box-type" evidence="11">
    <location>
        <begin position="172"/>
        <end position="213"/>
    </location>
</feature>
<dbReference type="PANTHER" id="PTHR25462:SF285">
    <property type="entry name" value="RING-TYPE DOMAIN-CONTAINING PROTEIN"/>
    <property type="match status" value="1"/>
</dbReference>
<sequence length="743" mass="83117">MLDHLEDNIHRVIADIQPQMLEKVIENWTSRLDYIRASRGSPMPEIIFKITFIYKRCCFKRKMTSSTLVETVSIDYEDFSESFLTCGTCLCTYDGQEHTPKLLPCSHTVCRSCLERIAAGNGVRDAGSFRCPICRETIPLPRGGVNALPPSFLVNQLLDLMSRQRREVIPKCSLHSTQELLFCETCDCVFCRVCTTGAHGNGTESGQHTVIPFSIAIKRMSEILLYKAHLCISKLNRAAENVNDEISKLDTTAEETFEAINRSVQEITAVLEQRRSELIEMVKKLRNNKKKILEDQLSIIESEKEKVQLQCNGLQYQVEVRNITNRISDLNKKLDSLNAVMEPRENAFLKYEHEHNSASSDIEKSIREFGRVRSSTTYPALCCASVKNCAAHLETTASITTYDYHGTAQAEGGDPVVIDLRYENGDSVKTHLVDRNNGTYDVNFLPEQPGNYKLNVTIFDRPIKDSPFHFIASEHINPESQYGLRGSGELHFLQPVGIAISSCGKLFILDTGNSRIKALTNDLDFIRHISNGGMEERSGTGIALSAKNTLFIANWRTKHVAEVDFEGNAIQKFTHCDFVEPIDLAINSKGQILVADNGASSVFIFEPTGKFVSRFGKKGNENGAFNLMSSISIGPQDEIIVSDSRIQVFSASGKFIREIYPEGKGKGHHGGVVYDGKGNLLATRCEKNGSFVQVFSYQSGNLQFIIDSHDAKLKRPSGLDVTDDFHVIVVDLGNDCIKKFRYR</sequence>
<dbReference type="InterPro" id="IPR047153">
    <property type="entry name" value="TRIM45/56/19-like"/>
</dbReference>
<dbReference type="InterPro" id="IPR013083">
    <property type="entry name" value="Znf_RING/FYVE/PHD"/>
</dbReference>
<accession>A0A8X6UUW0</accession>
<dbReference type="AlphaFoldDB" id="A0A8X6UUW0"/>
<evidence type="ECO:0000313" key="12">
    <source>
        <dbReference type="EMBL" id="GFX93586.1"/>
    </source>
</evidence>
<evidence type="ECO:0000256" key="7">
    <source>
        <dbReference type="PROSITE-ProRule" id="PRU00087"/>
    </source>
</evidence>
<dbReference type="CDD" id="cd16579">
    <property type="entry name" value="RING-HC_PML_C-V"/>
    <property type="match status" value="1"/>
</dbReference>
<dbReference type="Proteomes" id="UP000887159">
    <property type="component" value="Unassembled WGS sequence"/>
</dbReference>
<evidence type="ECO:0000313" key="13">
    <source>
        <dbReference type="Proteomes" id="UP000887159"/>
    </source>
</evidence>
<dbReference type="PROSITE" id="PS50089">
    <property type="entry name" value="ZF_RING_2"/>
    <property type="match status" value="1"/>
</dbReference>
<dbReference type="GO" id="GO:0061630">
    <property type="term" value="F:ubiquitin protein ligase activity"/>
    <property type="evidence" value="ECO:0007669"/>
    <property type="project" value="TreeGrafter"/>
</dbReference>
<keyword evidence="4 6" id="KW-0863">Zinc-finger</keyword>
<evidence type="ECO:0000256" key="8">
    <source>
        <dbReference type="PROSITE-ProRule" id="PRU00504"/>
    </source>
</evidence>
<dbReference type="InterPro" id="IPR017907">
    <property type="entry name" value="Znf_RING_CS"/>
</dbReference>
<evidence type="ECO:0000259" key="11">
    <source>
        <dbReference type="PROSITE" id="PS50119"/>
    </source>
</evidence>
<dbReference type="SUPFAM" id="SSF101898">
    <property type="entry name" value="NHL repeat"/>
    <property type="match status" value="1"/>
</dbReference>
<dbReference type="PROSITE" id="PS50119">
    <property type="entry name" value="ZF_BBOX"/>
    <property type="match status" value="1"/>
</dbReference>
<dbReference type="InterPro" id="IPR017868">
    <property type="entry name" value="Filamin/ABP280_repeat-like"/>
</dbReference>
<keyword evidence="13" id="KW-1185">Reference proteome</keyword>
<dbReference type="Pfam" id="PF00630">
    <property type="entry name" value="Filamin"/>
    <property type="match status" value="1"/>
</dbReference>
<dbReference type="Gene3D" id="2.60.40.10">
    <property type="entry name" value="Immunoglobulins"/>
    <property type="match status" value="1"/>
</dbReference>